<dbReference type="GO" id="GO:0016779">
    <property type="term" value="F:nucleotidyltransferase activity"/>
    <property type="evidence" value="ECO:0007669"/>
    <property type="project" value="InterPro"/>
</dbReference>
<comment type="caution">
    <text evidence="7">The sequence shown here is derived from an EMBL/GenBank/DDBJ whole genome shotgun (WGS) entry which is preliminary data.</text>
</comment>
<dbReference type="CDD" id="cd05400">
    <property type="entry name" value="NT_2-5OAS_ClassI-CCAase"/>
    <property type="match status" value="1"/>
</dbReference>
<dbReference type="Gene3D" id="3.30.460.10">
    <property type="entry name" value="Beta Polymerase, domain 2"/>
    <property type="match status" value="1"/>
</dbReference>
<evidence type="ECO:0000313" key="7">
    <source>
        <dbReference type="EMBL" id="RHD78843.1"/>
    </source>
</evidence>
<evidence type="ECO:0000256" key="4">
    <source>
        <dbReference type="ARBA" id="ARBA00023118"/>
    </source>
</evidence>
<dbReference type="AlphaFoldDB" id="A0A414H6T3"/>
<proteinExistence type="predicted"/>
<dbReference type="EMBL" id="QSJM01000037">
    <property type="protein sequence ID" value="RHD78843.1"/>
    <property type="molecule type" value="Genomic_DNA"/>
</dbReference>
<evidence type="ECO:0000256" key="5">
    <source>
        <dbReference type="SAM" id="MobiDB-lite"/>
    </source>
</evidence>
<keyword evidence="3" id="KW-0547">Nucleotide-binding</keyword>
<evidence type="ECO:0000313" key="8">
    <source>
        <dbReference type="Proteomes" id="UP000283429"/>
    </source>
</evidence>
<dbReference type="InterPro" id="IPR058909">
    <property type="entry name" value="CD_NTase_C"/>
</dbReference>
<sequence>MARFTNEQLTAMARPASETEEQKLENAENAVKNALANYTLASGNYEVFGQGSYANNTNIRNNSDIDINVCYTGGFYYKIPEGKTREEYGLTNPSTYSYTQFKNDVERILVSHFGRNNVVRKNKCIHIKENTYRVEIDVVPTWKYRRYGDYHYHYDEGVILYADNDGKEIINFPKQHLKNGVLKNNDTSRRFKRLVRIVKNLHIRMKDEGYYNNANITSFLLECLTYNYPNSNFHIAQECDWNQILREYIYYFWSKTKEDSQDWTKWVEVSECLYLMFGHKWSRQDINSFMYNLWNYLEYNK</sequence>
<dbReference type="SUPFAM" id="SSF81301">
    <property type="entry name" value="Nucleotidyltransferase"/>
    <property type="match status" value="1"/>
</dbReference>
<organism evidence="7 8">
    <name type="scientific">Phocaeicola vulgatus</name>
    <name type="common">Bacteroides vulgatus</name>
    <dbReference type="NCBI Taxonomy" id="821"/>
    <lineage>
        <taxon>Bacteria</taxon>
        <taxon>Pseudomonadati</taxon>
        <taxon>Bacteroidota</taxon>
        <taxon>Bacteroidia</taxon>
        <taxon>Bacteroidales</taxon>
        <taxon>Bacteroidaceae</taxon>
        <taxon>Phocaeicola</taxon>
    </lineage>
</organism>
<dbReference type="Pfam" id="PF26305">
    <property type="entry name" value="CD_NTase_C"/>
    <property type="match status" value="1"/>
</dbReference>
<dbReference type="Proteomes" id="UP000283429">
    <property type="component" value="Unassembled WGS sequence"/>
</dbReference>
<protein>
    <submittedName>
        <fullName evidence="7">Nucleotidyltransferase</fullName>
    </submittedName>
</protein>
<evidence type="ECO:0000259" key="6">
    <source>
        <dbReference type="Pfam" id="PF26305"/>
    </source>
</evidence>
<name>A0A414H6T3_PHOVU</name>
<accession>A0A414H6T3</accession>
<dbReference type="InterPro" id="IPR043519">
    <property type="entry name" value="NT_sf"/>
</dbReference>
<evidence type="ECO:0000256" key="1">
    <source>
        <dbReference type="ARBA" id="ARBA00022679"/>
    </source>
</evidence>
<dbReference type="GO" id="GO:0051607">
    <property type="term" value="P:defense response to virus"/>
    <property type="evidence" value="ECO:0007669"/>
    <property type="project" value="UniProtKB-KW"/>
</dbReference>
<evidence type="ECO:0000256" key="2">
    <source>
        <dbReference type="ARBA" id="ARBA00022695"/>
    </source>
</evidence>
<dbReference type="InterPro" id="IPR006116">
    <property type="entry name" value="NT_2-5OAS_ClassI-CCAase"/>
</dbReference>
<evidence type="ECO:0000256" key="3">
    <source>
        <dbReference type="ARBA" id="ARBA00022741"/>
    </source>
</evidence>
<keyword evidence="1 7" id="KW-0808">Transferase</keyword>
<feature type="domain" description="cGAS/DncV-like nucleotidyltransferase C-terminal helical" evidence="6">
    <location>
        <begin position="178"/>
        <end position="298"/>
    </location>
</feature>
<gene>
    <name evidence="7" type="ORF">DW783_12810</name>
</gene>
<feature type="region of interest" description="Disordered" evidence="5">
    <location>
        <begin position="1"/>
        <end position="22"/>
    </location>
</feature>
<dbReference type="RefSeq" id="WP_118170937.1">
    <property type="nucleotide sequence ID" value="NZ_QSJM01000037.1"/>
</dbReference>
<reference evidence="7 8" key="1">
    <citation type="submission" date="2018-08" db="EMBL/GenBank/DDBJ databases">
        <title>A genome reference for cultivated species of the human gut microbiota.</title>
        <authorList>
            <person name="Zou Y."/>
            <person name="Xue W."/>
            <person name="Luo G."/>
        </authorList>
    </citation>
    <scope>NUCLEOTIDE SEQUENCE [LARGE SCALE GENOMIC DNA]</scope>
    <source>
        <strain evidence="7 8">AM30-40</strain>
    </source>
</reference>
<keyword evidence="2" id="KW-0548">Nucleotidyltransferase</keyword>
<keyword evidence="4" id="KW-0051">Antiviral defense</keyword>